<evidence type="ECO:0000313" key="5">
    <source>
        <dbReference type="EMBL" id="ADC89344.1"/>
    </source>
</evidence>
<dbReference type="InterPro" id="IPR050166">
    <property type="entry name" value="ABC_transporter_ATP-bind"/>
</dbReference>
<keyword evidence="2" id="KW-0547">Nucleotide-binding</keyword>
<evidence type="ECO:0000259" key="4">
    <source>
        <dbReference type="PROSITE" id="PS50893"/>
    </source>
</evidence>
<dbReference type="Pfam" id="PF00005">
    <property type="entry name" value="ABC_tran"/>
    <property type="match status" value="1"/>
</dbReference>
<proteinExistence type="predicted"/>
<keyword evidence="1" id="KW-0813">Transport</keyword>
<dbReference type="CDD" id="cd03293">
    <property type="entry name" value="ABC_NrtD_SsuB_transporters"/>
    <property type="match status" value="1"/>
</dbReference>
<dbReference type="PROSITE" id="PS50893">
    <property type="entry name" value="ABC_TRANSPORTER_2"/>
    <property type="match status" value="1"/>
</dbReference>
<name>D3SQA7_THEAH</name>
<dbReference type="SUPFAM" id="SSF52540">
    <property type="entry name" value="P-loop containing nucleoside triphosphate hydrolases"/>
    <property type="match status" value="1"/>
</dbReference>
<reference evidence="6" key="1">
    <citation type="journal article" date="2010" name="Stand. Genomic Sci.">
        <title>Complete genome sequence of Thermocrinis albus type strain (HI 11/12T).</title>
        <authorList>
            <person name="Wirth R."/>
            <person name="Sikorski J."/>
            <person name="Brambilla E."/>
            <person name="Misra M."/>
            <person name="Lapidus A."/>
            <person name="Copeland A."/>
            <person name="Nolan M."/>
            <person name="Lucas S."/>
            <person name="Chen F."/>
            <person name="Tice H."/>
            <person name="Cheng J.F."/>
            <person name="Han C."/>
            <person name="Detter J.C."/>
            <person name="Tapia R."/>
            <person name="Bruce D."/>
            <person name="Goodwin L."/>
            <person name="Pitluck S."/>
            <person name="Pati A."/>
            <person name="Anderson I."/>
            <person name="Ivanova N."/>
            <person name="Mavromatis K."/>
            <person name="Mikhailova N."/>
            <person name="Chen A."/>
            <person name="Palaniappan K."/>
            <person name="Bilek Y."/>
            <person name="Hader T."/>
            <person name="Land M."/>
            <person name="Hauser L."/>
            <person name="Chang Y.J."/>
            <person name="Jeffries C.D."/>
            <person name="Tindall B.J."/>
            <person name="Rohde M."/>
            <person name="Goker M."/>
            <person name="Bristow J."/>
            <person name="Eisen J.A."/>
            <person name="Markowitz V."/>
            <person name="Hugenholtz P."/>
            <person name="Kyrpides N.C."/>
            <person name="Klenk H.P."/>
        </authorList>
    </citation>
    <scope>NUCLEOTIDE SEQUENCE [LARGE SCALE GENOMIC DNA]</scope>
    <source>
        <strain evidence="6">DSM 14484 / JCM 11386 / HI 11/12</strain>
    </source>
</reference>
<keyword evidence="3" id="KW-0067">ATP-binding</keyword>
<dbReference type="PANTHER" id="PTHR42788">
    <property type="entry name" value="TAURINE IMPORT ATP-BINDING PROTEIN-RELATED"/>
    <property type="match status" value="1"/>
</dbReference>
<dbReference type="Gene3D" id="3.40.50.300">
    <property type="entry name" value="P-loop containing nucleotide triphosphate hydrolases"/>
    <property type="match status" value="1"/>
</dbReference>
<dbReference type="STRING" id="638303.Thal_0711"/>
<evidence type="ECO:0000256" key="3">
    <source>
        <dbReference type="ARBA" id="ARBA00022840"/>
    </source>
</evidence>
<dbReference type="Proteomes" id="UP000002043">
    <property type="component" value="Chromosome"/>
</dbReference>
<dbReference type="InterPro" id="IPR003593">
    <property type="entry name" value="AAA+_ATPase"/>
</dbReference>
<evidence type="ECO:0000313" key="6">
    <source>
        <dbReference type="Proteomes" id="UP000002043"/>
    </source>
</evidence>
<dbReference type="PANTHER" id="PTHR42788:SF13">
    <property type="entry name" value="ALIPHATIC SULFONATES IMPORT ATP-BINDING PROTEIN SSUB"/>
    <property type="match status" value="1"/>
</dbReference>
<dbReference type="InterPro" id="IPR027417">
    <property type="entry name" value="P-loop_NTPase"/>
</dbReference>
<dbReference type="RefSeq" id="WP_012991751.1">
    <property type="nucleotide sequence ID" value="NC_013894.1"/>
</dbReference>
<dbReference type="GO" id="GO:0016887">
    <property type="term" value="F:ATP hydrolysis activity"/>
    <property type="evidence" value="ECO:0007669"/>
    <property type="project" value="InterPro"/>
</dbReference>
<dbReference type="eggNOG" id="COG1116">
    <property type="taxonomic scope" value="Bacteria"/>
</dbReference>
<dbReference type="AlphaFoldDB" id="D3SQA7"/>
<dbReference type="KEGG" id="tal:Thal_0711"/>
<evidence type="ECO:0000256" key="1">
    <source>
        <dbReference type="ARBA" id="ARBA00022448"/>
    </source>
</evidence>
<keyword evidence="6" id="KW-1185">Reference proteome</keyword>
<gene>
    <name evidence="5" type="ordered locus">Thal_0711</name>
</gene>
<accession>D3SQA7</accession>
<dbReference type="GO" id="GO:0005524">
    <property type="term" value="F:ATP binding"/>
    <property type="evidence" value="ECO:0007669"/>
    <property type="project" value="UniProtKB-KW"/>
</dbReference>
<dbReference type="HOGENOM" id="CLU_000604_1_22_0"/>
<evidence type="ECO:0000256" key="2">
    <source>
        <dbReference type="ARBA" id="ARBA00022741"/>
    </source>
</evidence>
<dbReference type="EMBL" id="CP001931">
    <property type="protein sequence ID" value="ADC89344.1"/>
    <property type="molecule type" value="Genomic_DNA"/>
</dbReference>
<protein>
    <submittedName>
        <fullName evidence="5">ABC transporter related protein</fullName>
    </submittedName>
</protein>
<feature type="domain" description="ABC transporter" evidence="4">
    <location>
        <begin position="4"/>
        <end position="237"/>
    </location>
</feature>
<sequence>MSLVKLENVSKQFMGITVLENVSIDIIDKEFVGIIGQSGAGKSTLLKIIAGLEKADSGCVYIGDRIVKEPSPEVAYMFQDYRLFPWLTVKENIIFPLRTLNLPKHRIASLYERVTYYMEILGLVEKLNAYPHELSGGLKQRVALCRALCTSPKVLLLDEPSSALDMFTAINSWHLLRKLFEEVRDTIFIIVSHNLDEIAFLCDRVIVLSNNPGRVIADINLKDLKSKLSCQDIDVNFIFSEEFLEIKRTIAYYLFKSGSSKSFKALNESDIDHMHETK</sequence>
<dbReference type="OrthoDB" id="9802264at2"/>
<dbReference type="InterPro" id="IPR003439">
    <property type="entry name" value="ABC_transporter-like_ATP-bd"/>
</dbReference>
<dbReference type="SMART" id="SM00382">
    <property type="entry name" value="AAA"/>
    <property type="match status" value="1"/>
</dbReference>
<organism evidence="5 6">
    <name type="scientific">Thermocrinis albus (strain DSM 14484 / JCM 11386 / HI 11/12)</name>
    <dbReference type="NCBI Taxonomy" id="638303"/>
    <lineage>
        <taxon>Bacteria</taxon>
        <taxon>Pseudomonadati</taxon>
        <taxon>Aquificota</taxon>
        <taxon>Aquificia</taxon>
        <taxon>Aquificales</taxon>
        <taxon>Aquificaceae</taxon>
        <taxon>Thermocrinis</taxon>
    </lineage>
</organism>